<dbReference type="Proteomes" id="UP000292052">
    <property type="component" value="Unassembled WGS sequence"/>
</dbReference>
<dbReference type="Pfam" id="PF03435">
    <property type="entry name" value="Sacchrp_dh_NADP"/>
    <property type="match status" value="1"/>
</dbReference>
<dbReference type="InterPro" id="IPR036291">
    <property type="entry name" value="NAD(P)-bd_dom_sf"/>
</dbReference>
<dbReference type="OrthoDB" id="10268090at2759"/>
<feature type="transmembrane region" description="Helical" evidence="2">
    <location>
        <begin position="279"/>
        <end position="298"/>
    </location>
</feature>
<dbReference type="InterPro" id="IPR051276">
    <property type="entry name" value="Saccharopine_DH-like_oxidrdct"/>
</dbReference>
<dbReference type="GO" id="GO:0009247">
    <property type="term" value="P:glycolipid biosynthetic process"/>
    <property type="evidence" value="ECO:0007669"/>
    <property type="project" value="TreeGrafter"/>
</dbReference>
<feature type="domain" description="Saccharopine dehydrogenase NADP binding" evidence="3">
    <location>
        <begin position="7"/>
        <end position="142"/>
    </location>
</feature>
<protein>
    <submittedName>
        <fullName evidence="4">Saccharopine dehydrogenase-like</fullName>
    </submittedName>
</protein>
<evidence type="ECO:0000259" key="3">
    <source>
        <dbReference type="Pfam" id="PF03435"/>
    </source>
</evidence>
<reference evidence="4 5" key="1">
    <citation type="submission" date="2017-03" db="EMBL/GenBank/DDBJ databases">
        <title>Genome of the blue death feigning beetle - Asbolus verrucosus.</title>
        <authorList>
            <person name="Rider S.D."/>
        </authorList>
    </citation>
    <scope>NUCLEOTIDE SEQUENCE [LARGE SCALE GENOMIC DNA]</scope>
    <source>
        <strain evidence="4">Butters</strain>
        <tissue evidence="4">Head and leg muscle</tissue>
    </source>
</reference>
<comment type="caution">
    <text evidence="4">The sequence shown here is derived from an EMBL/GenBank/DDBJ whole genome shotgun (WGS) entry which is preliminary data.</text>
</comment>
<dbReference type="GO" id="GO:0005739">
    <property type="term" value="C:mitochondrion"/>
    <property type="evidence" value="ECO:0007669"/>
    <property type="project" value="TreeGrafter"/>
</dbReference>
<evidence type="ECO:0000313" key="4">
    <source>
        <dbReference type="EMBL" id="RZC41634.1"/>
    </source>
</evidence>
<evidence type="ECO:0000256" key="2">
    <source>
        <dbReference type="SAM" id="Phobius"/>
    </source>
</evidence>
<dbReference type="EMBL" id="QDEB01015517">
    <property type="protein sequence ID" value="RZC41634.1"/>
    <property type="molecule type" value="Genomic_DNA"/>
</dbReference>
<dbReference type="FunFam" id="3.40.50.720:FF:000178">
    <property type="entry name" value="Saccharopine dehydrogenase-like oxidoreductase"/>
    <property type="match status" value="1"/>
</dbReference>
<dbReference type="PANTHER" id="PTHR12286:SF5">
    <property type="entry name" value="SACCHAROPINE DEHYDROGENASE-LIKE OXIDOREDUCTASE"/>
    <property type="match status" value="1"/>
</dbReference>
<dbReference type="AlphaFoldDB" id="A0A482W953"/>
<dbReference type="PANTHER" id="PTHR12286">
    <property type="entry name" value="SACCHAROPINE DEHYDROGENASE-LIKE OXIDOREDUCTASE"/>
    <property type="match status" value="1"/>
</dbReference>
<sequence length="434" mass="48393">MARDLDIIIFGATGFTGKHTIPIVSKFSKTNGRHLTWGVAGRSEKKLKNFLSQCEKEAGTSLNDVPVIIADVEDEDSLNAMARKARIIINCCGPYRFYGEPVVKACVEEGTHHVDVSGEPQYMEKMQLKYHKLAQEKGIYIISACGVDSIPTDLGLVFLQQKFTGTVNSVNSYLSAWEEGDSLPGPALNYGTWESAVYGLAHANELRELRQQLYSSRLPSFKPKLEAKKYPHTTDLLKGWALPFPGSDRSVVRRSQRCFYETDAKRPVQIETYFMVDSFFRVIMLIIFGAIFSLLARFQFGRNLLLKYPEKFSFGMTSHEPPSEEKIAKSWFSVTFYGEGWKEELANADDQYSTPVNKAIVTKVKGRNPGYGSTCKCLVLAAITVITETDKLPSGGGVYPPGYAFAKTSLIKQLDENGVTFEVLSEKDLSSVNN</sequence>
<proteinExistence type="inferred from homology"/>
<name>A0A482W953_ASBVE</name>
<keyword evidence="2" id="KW-1133">Transmembrane helix</keyword>
<dbReference type="GO" id="GO:0005811">
    <property type="term" value="C:lipid droplet"/>
    <property type="evidence" value="ECO:0007669"/>
    <property type="project" value="TreeGrafter"/>
</dbReference>
<keyword evidence="2" id="KW-0472">Membrane</keyword>
<evidence type="ECO:0000313" key="5">
    <source>
        <dbReference type="Proteomes" id="UP000292052"/>
    </source>
</evidence>
<gene>
    <name evidence="4" type="ORF">BDFB_009494</name>
</gene>
<dbReference type="SUPFAM" id="SSF51735">
    <property type="entry name" value="NAD(P)-binding Rossmann-fold domains"/>
    <property type="match status" value="1"/>
</dbReference>
<dbReference type="GO" id="GO:0005886">
    <property type="term" value="C:plasma membrane"/>
    <property type="evidence" value="ECO:0007669"/>
    <property type="project" value="TreeGrafter"/>
</dbReference>
<keyword evidence="5" id="KW-1185">Reference proteome</keyword>
<keyword evidence="2" id="KW-0812">Transmembrane</keyword>
<dbReference type="InterPro" id="IPR005097">
    <property type="entry name" value="Sacchrp_dh_NADP-bd"/>
</dbReference>
<dbReference type="Gene3D" id="3.40.50.720">
    <property type="entry name" value="NAD(P)-binding Rossmann-like Domain"/>
    <property type="match status" value="1"/>
</dbReference>
<organism evidence="4 5">
    <name type="scientific">Asbolus verrucosus</name>
    <name type="common">Desert ironclad beetle</name>
    <dbReference type="NCBI Taxonomy" id="1661398"/>
    <lineage>
        <taxon>Eukaryota</taxon>
        <taxon>Metazoa</taxon>
        <taxon>Ecdysozoa</taxon>
        <taxon>Arthropoda</taxon>
        <taxon>Hexapoda</taxon>
        <taxon>Insecta</taxon>
        <taxon>Pterygota</taxon>
        <taxon>Neoptera</taxon>
        <taxon>Endopterygota</taxon>
        <taxon>Coleoptera</taxon>
        <taxon>Polyphaga</taxon>
        <taxon>Cucujiformia</taxon>
        <taxon>Tenebrionidae</taxon>
        <taxon>Pimeliinae</taxon>
        <taxon>Asbolus</taxon>
    </lineage>
</organism>
<accession>A0A482W953</accession>
<comment type="similarity">
    <text evidence="1">Belongs to the saccharopine dehydrogenase family.</text>
</comment>
<evidence type="ECO:0000256" key="1">
    <source>
        <dbReference type="ARBA" id="ARBA00038048"/>
    </source>
</evidence>